<feature type="compositionally biased region" description="Basic and acidic residues" evidence="1">
    <location>
        <begin position="294"/>
        <end position="313"/>
    </location>
</feature>
<feature type="region of interest" description="Disordered" evidence="1">
    <location>
        <begin position="290"/>
        <end position="401"/>
    </location>
</feature>
<dbReference type="Pfam" id="PF14111">
    <property type="entry name" value="DUF4283"/>
    <property type="match status" value="1"/>
</dbReference>
<organism evidence="4 5">
    <name type="scientific">Brassica napus</name>
    <name type="common">Rape</name>
    <dbReference type="NCBI Taxonomy" id="3708"/>
    <lineage>
        <taxon>Eukaryota</taxon>
        <taxon>Viridiplantae</taxon>
        <taxon>Streptophyta</taxon>
        <taxon>Embryophyta</taxon>
        <taxon>Tracheophyta</taxon>
        <taxon>Spermatophyta</taxon>
        <taxon>Magnoliopsida</taxon>
        <taxon>eudicotyledons</taxon>
        <taxon>Gunneridae</taxon>
        <taxon>Pentapetalae</taxon>
        <taxon>rosids</taxon>
        <taxon>malvids</taxon>
        <taxon>Brassicales</taxon>
        <taxon>Brassicaceae</taxon>
        <taxon>Brassiceae</taxon>
        <taxon>Brassica</taxon>
    </lineage>
</organism>
<dbReference type="InterPro" id="IPR040256">
    <property type="entry name" value="At4g02000-like"/>
</dbReference>
<dbReference type="Pfam" id="PF14392">
    <property type="entry name" value="zf-CCHC_4"/>
    <property type="match status" value="1"/>
</dbReference>
<feature type="compositionally biased region" description="Basic residues" evidence="1">
    <location>
        <begin position="542"/>
        <end position="551"/>
    </location>
</feature>
<accession>A0ABQ7Y1U5</accession>
<proteinExistence type="predicted"/>
<name>A0ABQ7Y1U5_BRANA</name>
<dbReference type="EMBL" id="JAGKQM010000018">
    <property type="protein sequence ID" value="KAH0862157.1"/>
    <property type="molecule type" value="Genomic_DNA"/>
</dbReference>
<dbReference type="InterPro" id="IPR025836">
    <property type="entry name" value="Zn_knuckle_CX2CX4HX4C"/>
</dbReference>
<dbReference type="InterPro" id="IPR025558">
    <property type="entry name" value="DUF4283"/>
</dbReference>
<evidence type="ECO:0000256" key="1">
    <source>
        <dbReference type="SAM" id="MobiDB-lite"/>
    </source>
</evidence>
<evidence type="ECO:0000313" key="5">
    <source>
        <dbReference type="Proteomes" id="UP000824890"/>
    </source>
</evidence>
<reference evidence="4 5" key="1">
    <citation type="submission" date="2021-05" db="EMBL/GenBank/DDBJ databases">
        <title>Genome Assembly of Synthetic Allotetraploid Brassica napus Reveals Homoeologous Exchanges between Subgenomes.</title>
        <authorList>
            <person name="Davis J.T."/>
        </authorList>
    </citation>
    <scope>NUCLEOTIDE SEQUENCE [LARGE SCALE GENOMIC DNA]</scope>
    <source>
        <strain evidence="5">cv. Da-Ae</strain>
        <tissue evidence="4">Seedling</tissue>
    </source>
</reference>
<evidence type="ECO:0008006" key="6">
    <source>
        <dbReference type="Google" id="ProtNLM"/>
    </source>
</evidence>
<feature type="domain" description="DUF4283" evidence="2">
    <location>
        <begin position="37"/>
        <end position="115"/>
    </location>
</feature>
<evidence type="ECO:0000259" key="2">
    <source>
        <dbReference type="Pfam" id="PF14111"/>
    </source>
</evidence>
<feature type="domain" description="Zinc knuckle CX2CX4HX4C" evidence="3">
    <location>
        <begin position="170"/>
        <end position="217"/>
    </location>
</feature>
<feature type="region of interest" description="Disordered" evidence="1">
    <location>
        <begin position="478"/>
        <end position="552"/>
    </location>
</feature>
<keyword evidence="5" id="KW-1185">Reference proteome</keyword>
<dbReference type="Proteomes" id="UP000824890">
    <property type="component" value="Unassembled WGS sequence"/>
</dbReference>
<dbReference type="PANTHER" id="PTHR31286:SF162">
    <property type="entry name" value="DUF4283 DOMAIN-CONTAINING PROTEIN-RELATED"/>
    <property type="match status" value="1"/>
</dbReference>
<dbReference type="PANTHER" id="PTHR31286">
    <property type="entry name" value="GLYCINE-RICH CELL WALL STRUCTURAL PROTEIN 1.8-LIKE"/>
    <property type="match status" value="1"/>
</dbReference>
<evidence type="ECO:0000259" key="3">
    <source>
        <dbReference type="Pfam" id="PF14392"/>
    </source>
</evidence>
<evidence type="ECO:0000313" key="4">
    <source>
        <dbReference type="EMBL" id="KAH0862157.1"/>
    </source>
</evidence>
<comment type="caution">
    <text evidence="4">The sequence shown here is derived from an EMBL/GenBank/DDBJ whole genome shotgun (WGS) entry which is preliminary data.</text>
</comment>
<sequence>MGQRSSHLAEIKGKGILYEDDDAPIKLMDQDDTLIVNEFSLSLIGKILNPKKQNVDKLLQKMPSQWGIENRITANDLGYGKFLLNFISEEDLNSVLRQGPFHFNFCIFVLVRWEPIVHDDYPWIIPFKIQVIGIPFHLWTDKNLKNIGARIGHVHDDTHEVSEGRMLIDVDSRHPLKFTRQVESKDGDEVTIEIMYERLFKHCSTCGMLTHEKDHCPSLDMRTRLQQQTEHSDVFARMQPPQEQSHRHKIQNDHRANALTRQPYNHRVETSTGHLVSSWYDKEDRKFAQRKHHSVDLRAAHSDRVMRHRDDLSRSNIYGGSRASKGPYDRYHRQTWREKVETTRRPDTSSKRSHYERENPLSSSREIVPYEKSSGTSNEGRDAQQALKTGEGNSAKSAKRLANMDTNVTKRAKGLTRSLSFTTLRDQEPVIIAGDKQIIGALSDMDIEDQQDDGMMECEVMDEDLLGLNLKEMEDNVAQGEDTGPETSGSDVKALKTSRKGAKGNVPLGFQSKKFQILRRGSPRKSSSSSQGAHKARDSSRSRRQYRSSKKQRAEVIMIKVTTCVARLKNCYIPPRGEIY</sequence>
<feature type="compositionally biased region" description="Basic and acidic residues" evidence="1">
    <location>
        <begin position="327"/>
        <end position="359"/>
    </location>
</feature>
<protein>
    <recommendedName>
        <fullName evidence="6">DUF4283 domain-containing protein</fullName>
    </recommendedName>
</protein>
<gene>
    <name evidence="4" type="ORF">HID58_079368</name>
</gene>